<dbReference type="EMBL" id="BARV01024409">
    <property type="protein sequence ID" value="GAI46300.1"/>
    <property type="molecule type" value="Genomic_DNA"/>
</dbReference>
<proteinExistence type="predicted"/>
<protein>
    <submittedName>
        <fullName evidence="1">Uncharacterized protein</fullName>
    </submittedName>
</protein>
<accession>X1Q5D6</accession>
<reference evidence="1" key="1">
    <citation type="journal article" date="2014" name="Front. Microbiol.">
        <title>High frequency of phylogenetically diverse reductive dehalogenase-homologous genes in deep subseafloor sedimentary metagenomes.</title>
        <authorList>
            <person name="Kawai M."/>
            <person name="Futagami T."/>
            <person name="Toyoda A."/>
            <person name="Takaki Y."/>
            <person name="Nishi S."/>
            <person name="Hori S."/>
            <person name="Arai W."/>
            <person name="Tsubouchi T."/>
            <person name="Morono Y."/>
            <person name="Uchiyama I."/>
            <person name="Ito T."/>
            <person name="Fujiyama A."/>
            <person name="Inagaki F."/>
            <person name="Takami H."/>
        </authorList>
    </citation>
    <scope>NUCLEOTIDE SEQUENCE</scope>
    <source>
        <strain evidence="1">Expedition CK06-06</strain>
    </source>
</reference>
<feature type="non-terminal residue" evidence="1">
    <location>
        <position position="36"/>
    </location>
</feature>
<name>X1Q5D6_9ZZZZ</name>
<dbReference type="AlphaFoldDB" id="X1Q5D6"/>
<sequence>MSESLFYDLITPILLLPEVERQVIYYIISGVIGAVG</sequence>
<gene>
    <name evidence="1" type="ORF">S06H3_39850</name>
</gene>
<evidence type="ECO:0000313" key="1">
    <source>
        <dbReference type="EMBL" id="GAI46300.1"/>
    </source>
</evidence>
<comment type="caution">
    <text evidence="1">The sequence shown here is derived from an EMBL/GenBank/DDBJ whole genome shotgun (WGS) entry which is preliminary data.</text>
</comment>
<organism evidence="1">
    <name type="scientific">marine sediment metagenome</name>
    <dbReference type="NCBI Taxonomy" id="412755"/>
    <lineage>
        <taxon>unclassified sequences</taxon>
        <taxon>metagenomes</taxon>
        <taxon>ecological metagenomes</taxon>
    </lineage>
</organism>